<dbReference type="SUPFAM" id="SSF53335">
    <property type="entry name" value="S-adenosyl-L-methionine-dependent methyltransferases"/>
    <property type="match status" value="1"/>
</dbReference>
<dbReference type="InterPro" id="IPR050953">
    <property type="entry name" value="N4_N6_ade-DNA_methylase"/>
</dbReference>
<keyword evidence="1 6" id="KW-0489">Methyltransferase</keyword>
<evidence type="ECO:0000256" key="3">
    <source>
        <dbReference type="ARBA" id="ARBA00022691"/>
    </source>
</evidence>
<dbReference type="GeneID" id="56039188"/>
<evidence type="ECO:0000313" key="7">
    <source>
        <dbReference type="Proteomes" id="UP000509626"/>
    </source>
</evidence>
<dbReference type="Pfam" id="PF02384">
    <property type="entry name" value="N6_Mtase"/>
    <property type="match status" value="1"/>
</dbReference>
<feature type="domain" description="Type II methyltransferase M.Eco57I C-terminal" evidence="5">
    <location>
        <begin position="276"/>
        <end position="514"/>
    </location>
</feature>
<keyword evidence="7" id="KW-1185">Reference proteome</keyword>
<dbReference type="Proteomes" id="UP000509626">
    <property type="component" value="Chromosome"/>
</dbReference>
<dbReference type="RefSeq" id="WP_179269917.1">
    <property type="nucleotide sequence ID" value="NZ_CP058579.1"/>
</dbReference>
<dbReference type="GO" id="GO:0003677">
    <property type="term" value="F:DNA binding"/>
    <property type="evidence" value="ECO:0007669"/>
    <property type="project" value="InterPro"/>
</dbReference>
<evidence type="ECO:0000256" key="2">
    <source>
        <dbReference type="ARBA" id="ARBA00022679"/>
    </source>
</evidence>
<dbReference type="AlphaFoldDB" id="A0A7D5LC96"/>
<dbReference type="OrthoDB" id="45790at2157"/>
<feature type="domain" description="DNA methylase adenine-specific" evidence="4">
    <location>
        <begin position="4"/>
        <end position="248"/>
    </location>
</feature>
<dbReference type="Pfam" id="PF22837">
    <property type="entry name" value="M_Eco57I_C"/>
    <property type="match status" value="1"/>
</dbReference>
<organism evidence="6 7">
    <name type="scientific">Halorarum salinum</name>
    <dbReference type="NCBI Taxonomy" id="2743089"/>
    <lineage>
        <taxon>Archaea</taxon>
        <taxon>Methanobacteriati</taxon>
        <taxon>Methanobacteriota</taxon>
        <taxon>Stenosarchaea group</taxon>
        <taxon>Halobacteria</taxon>
        <taxon>Halobacteriales</taxon>
        <taxon>Haloferacaceae</taxon>
        <taxon>Halorarum</taxon>
    </lineage>
</organism>
<evidence type="ECO:0000256" key="1">
    <source>
        <dbReference type="ARBA" id="ARBA00022603"/>
    </source>
</evidence>
<accession>A0A7D5LC96</accession>
<evidence type="ECO:0000259" key="4">
    <source>
        <dbReference type="Pfam" id="PF02384"/>
    </source>
</evidence>
<dbReference type="Gene3D" id="3.40.50.150">
    <property type="entry name" value="Vaccinia Virus protein VP39"/>
    <property type="match status" value="1"/>
</dbReference>
<evidence type="ECO:0000313" key="6">
    <source>
        <dbReference type="EMBL" id="QLG63332.1"/>
    </source>
</evidence>
<name>A0A7D5LC96_9EURY</name>
<dbReference type="InterPro" id="IPR054520">
    <property type="entry name" value="M_Eco57I_C"/>
</dbReference>
<dbReference type="InterPro" id="IPR029063">
    <property type="entry name" value="SAM-dependent_MTases_sf"/>
</dbReference>
<dbReference type="InterPro" id="IPR003356">
    <property type="entry name" value="DNA_methylase_A-5"/>
</dbReference>
<keyword evidence="3" id="KW-0949">S-adenosyl-L-methionine</keyword>
<proteinExistence type="predicted"/>
<dbReference type="GO" id="GO:0008170">
    <property type="term" value="F:N-methyltransferase activity"/>
    <property type="evidence" value="ECO:0007669"/>
    <property type="project" value="InterPro"/>
</dbReference>
<gene>
    <name evidence="6" type="ORF">HUG12_16975</name>
</gene>
<sequence length="557" mass="63157">MASERKQHGQTYTPEPVSSFLVEWAVRDSGDTVLEPSVGEGRFVFDAYDRLRDLGASQDAAREQIYGTDIDDEAVEILQSSARESTGAEFSNVGVQNIFETDFPEATALVGNPPYVIRHRFENAEDTIEQFADRYDFSDQSDLYVYFLLRAAEFLAPGGKMAMIVSNSWMKRKYGEEFKRFLLNEFYVHGLLGFRERVFGDLVNSVCILAERRENTIRMPATNDVRFVQADSTDIFNGDDEKTLDDLTDAAVQAAQVPQRALEPEDYWDIWLRAPDVFEAIKGSDDFVPLAEFATPMIGVQTLAKDFYIIEEGDPARDDIEDEYLRPIAYSSRDHQTPVVRAEDCPYRVFWCPKAKEELEDTAALEYIEAAENRTVEKRYSDETYDGLHNKTRIRSASRDPWYDMTSEAESRLPSEILLPRRVYENYTAVWNADAVVPNENFLATTVKDLRHLKPLLAYLNSHLGELNLRLAGQVYGGGVCDLNVSSSKTIQTIDLEAHSDAELETLAEAFDEFMASEDRDVLDEAVYTVLGFSNVERKEIQEALDLAIEDSLSKGN</sequence>
<dbReference type="PRINTS" id="PR00507">
    <property type="entry name" value="N12N6MTFRASE"/>
</dbReference>
<dbReference type="GO" id="GO:0032259">
    <property type="term" value="P:methylation"/>
    <property type="evidence" value="ECO:0007669"/>
    <property type="project" value="UniProtKB-KW"/>
</dbReference>
<dbReference type="EMBL" id="CP058579">
    <property type="protein sequence ID" value="QLG63332.1"/>
    <property type="molecule type" value="Genomic_DNA"/>
</dbReference>
<evidence type="ECO:0000259" key="5">
    <source>
        <dbReference type="Pfam" id="PF22837"/>
    </source>
</evidence>
<keyword evidence="2" id="KW-0808">Transferase</keyword>
<dbReference type="PANTHER" id="PTHR33841:SF5">
    <property type="entry name" value="DNA METHYLASE (MODIFICATION METHYLASE) (METHYLTRANSFERASE)-RELATED"/>
    <property type="match status" value="1"/>
</dbReference>
<dbReference type="PANTHER" id="PTHR33841">
    <property type="entry name" value="DNA METHYLTRANSFERASE YEEA-RELATED"/>
    <property type="match status" value="1"/>
</dbReference>
<protein>
    <submittedName>
        <fullName evidence="6">N-6 DNA methylase</fullName>
    </submittedName>
</protein>
<dbReference type="KEGG" id="halu:HUG12_16975"/>
<reference evidence="6 7" key="1">
    <citation type="submission" date="2020-06" db="EMBL/GenBank/DDBJ databases">
        <title>NJ-3-1, isolated from saline soil.</title>
        <authorList>
            <person name="Cui H.L."/>
            <person name="Shi X."/>
        </authorList>
    </citation>
    <scope>NUCLEOTIDE SEQUENCE [LARGE SCALE GENOMIC DNA]</scope>
    <source>
        <strain evidence="6 7">NJ-3-1</strain>
    </source>
</reference>